<dbReference type="EMBL" id="JAKOGI010000328">
    <property type="protein sequence ID" value="KAJ8436798.1"/>
    <property type="molecule type" value="Genomic_DNA"/>
</dbReference>
<evidence type="ECO:0000256" key="2">
    <source>
        <dbReference type="ARBA" id="ARBA00001947"/>
    </source>
</evidence>
<dbReference type="InterPro" id="IPR024134">
    <property type="entry name" value="SOD_Cu/Zn_/chaperone"/>
</dbReference>
<comment type="cofactor">
    <cofactor evidence="1">
        <name>Cu cation</name>
        <dbReference type="ChEBI" id="CHEBI:23378"/>
    </cofactor>
</comment>
<dbReference type="FunFam" id="2.60.40.200:FF:000003">
    <property type="entry name" value="Superoxide dismutase [Cu-Zn], chloroplastic"/>
    <property type="match status" value="1"/>
</dbReference>
<evidence type="ECO:0000256" key="6">
    <source>
        <dbReference type="ARBA" id="ARBA00022723"/>
    </source>
</evidence>
<dbReference type="PRINTS" id="PR00068">
    <property type="entry name" value="CUZNDISMTASE"/>
</dbReference>
<dbReference type="GO" id="GO:0004784">
    <property type="term" value="F:superoxide dismutase activity"/>
    <property type="evidence" value="ECO:0007669"/>
    <property type="project" value="UniProtKB-EC"/>
</dbReference>
<dbReference type="OrthoDB" id="2015551at2759"/>
<keyword evidence="15" id="KW-1185">Reference proteome</keyword>
<reference evidence="14" key="1">
    <citation type="submission" date="2022-04" db="EMBL/GenBank/DDBJ databases">
        <title>Carnegiea gigantea Genome sequencing and assembly v2.</title>
        <authorList>
            <person name="Copetti D."/>
            <person name="Sanderson M.J."/>
            <person name="Burquez A."/>
            <person name="Wojciechowski M.F."/>
        </authorList>
    </citation>
    <scope>NUCLEOTIDE SEQUENCE</scope>
    <source>
        <strain evidence="14">SGP5-SGP5p</strain>
        <tissue evidence="14">Aerial part</tissue>
    </source>
</reference>
<keyword evidence="6" id="KW-0479">Metal-binding</keyword>
<evidence type="ECO:0000256" key="12">
    <source>
        <dbReference type="ARBA" id="ARBA00049204"/>
    </source>
</evidence>
<evidence type="ECO:0000259" key="13">
    <source>
        <dbReference type="Pfam" id="PF00080"/>
    </source>
</evidence>
<evidence type="ECO:0000256" key="9">
    <source>
        <dbReference type="ARBA" id="ARBA00023002"/>
    </source>
</evidence>
<sequence>MVKAVAVLSSSEGVSGAIYFTQEGKGPTFVTGTVSGLKPGLHGFHVHEFGDTANGCMSTGPHFNPFGKEHGAPEDENRHAGDLGNITASDDGTAKLIMKDNQIPLTGPYSIVGRAIVVHADPDDLGRGNSYYSVLGCPSQIVVDIKLLYGGTSSARLQATLVQGWHAASLAFKRSNSFRGTVTDGEI</sequence>
<evidence type="ECO:0000313" key="15">
    <source>
        <dbReference type="Proteomes" id="UP001153076"/>
    </source>
</evidence>
<comment type="cofactor">
    <cofactor evidence="2">
        <name>Zn(2+)</name>
        <dbReference type="ChEBI" id="CHEBI:29105"/>
    </cofactor>
</comment>
<dbReference type="InterPro" id="IPR018152">
    <property type="entry name" value="SOD_Cu/Zn_BS"/>
</dbReference>
<accession>A0A9Q1QC39</accession>
<keyword evidence="10" id="KW-0186">Copper</keyword>
<evidence type="ECO:0000256" key="11">
    <source>
        <dbReference type="ARBA" id="ARBA00023157"/>
    </source>
</evidence>
<comment type="caution">
    <text evidence="14">The sequence shown here is derived from an EMBL/GenBank/DDBJ whole genome shotgun (WGS) entry which is preliminary data.</text>
</comment>
<keyword evidence="8" id="KW-0049">Antioxidant</keyword>
<organism evidence="14 15">
    <name type="scientific">Carnegiea gigantea</name>
    <dbReference type="NCBI Taxonomy" id="171969"/>
    <lineage>
        <taxon>Eukaryota</taxon>
        <taxon>Viridiplantae</taxon>
        <taxon>Streptophyta</taxon>
        <taxon>Embryophyta</taxon>
        <taxon>Tracheophyta</taxon>
        <taxon>Spermatophyta</taxon>
        <taxon>Magnoliopsida</taxon>
        <taxon>eudicotyledons</taxon>
        <taxon>Gunneridae</taxon>
        <taxon>Pentapetalae</taxon>
        <taxon>Caryophyllales</taxon>
        <taxon>Cactineae</taxon>
        <taxon>Cactaceae</taxon>
        <taxon>Cactoideae</taxon>
        <taxon>Echinocereeae</taxon>
        <taxon>Carnegiea</taxon>
    </lineage>
</organism>
<dbReference type="EC" id="1.15.1.1" evidence="5"/>
<evidence type="ECO:0000256" key="1">
    <source>
        <dbReference type="ARBA" id="ARBA00001935"/>
    </source>
</evidence>
<comment type="catalytic activity">
    <reaction evidence="12">
        <text>2 superoxide + 2 H(+) = H2O2 + O2</text>
        <dbReference type="Rhea" id="RHEA:20696"/>
        <dbReference type="ChEBI" id="CHEBI:15378"/>
        <dbReference type="ChEBI" id="CHEBI:15379"/>
        <dbReference type="ChEBI" id="CHEBI:16240"/>
        <dbReference type="ChEBI" id="CHEBI:18421"/>
        <dbReference type="EC" id="1.15.1.1"/>
    </reaction>
</comment>
<evidence type="ECO:0000313" key="14">
    <source>
        <dbReference type="EMBL" id="KAJ8436798.1"/>
    </source>
</evidence>
<dbReference type="Proteomes" id="UP001153076">
    <property type="component" value="Unassembled WGS sequence"/>
</dbReference>
<dbReference type="SUPFAM" id="SSF49329">
    <property type="entry name" value="Cu,Zn superoxide dismutase-like"/>
    <property type="match status" value="1"/>
</dbReference>
<dbReference type="Gene3D" id="2.60.40.200">
    <property type="entry name" value="Superoxide dismutase, copper/zinc binding domain"/>
    <property type="match status" value="1"/>
</dbReference>
<dbReference type="InterPro" id="IPR001424">
    <property type="entry name" value="SOD_Cu_Zn_dom"/>
</dbReference>
<dbReference type="PROSITE" id="PS00087">
    <property type="entry name" value="SOD_CU_ZN_1"/>
    <property type="match status" value="1"/>
</dbReference>
<feature type="domain" description="Superoxide dismutase copper/zinc binding" evidence="13">
    <location>
        <begin position="14"/>
        <end position="127"/>
    </location>
</feature>
<evidence type="ECO:0000256" key="8">
    <source>
        <dbReference type="ARBA" id="ARBA00022862"/>
    </source>
</evidence>
<comment type="similarity">
    <text evidence="3">Belongs to the Cu-Zn superoxide dismutase family.</text>
</comment>
<keyword evidence="9" id="KW-0560">Oxidoreductase</keyword>
<evidence type="ECO:0000256" key="4">
    <source>
        <dbReference type="ARBA" id="ARBA00011881"/>
    </source>
</evidence>
<dbReference type="Pfam" id="PF00080">
    <property type="entry name" value="Sod_Cu"/>
    <property type="match status" value="1"/>
</dbReference>
<dbReference type="AlphaFoldDB" id="A0A9Q1QC39"/>
<dbReference type="GO" id="GO:0009507">
    <property type="term" value="C:chloroplast"/>
    <property type="evidence" value="ECO:0007669"/>
    <property type="project" value="UniProtKB-ARBA"/>
</dbReference>
<keyword evidence="11" id="KW-1015">Disulfide bond</keyword>
<dbReference type="GO" id="GO:0005507">
    <property type="term" value="F:copper ion binding"/>
    <property type="evidence" value="ECO:0007669"/>
    <property type="project" value="InterPro"/>
</dbReference>
<dbReference type="CDD" id="cd00305">
    <property type="entry name" value="Cu-Zn_Superoxide_Dismutase"/>
    <property type="match status" value="1"/>
</dbReference>
<dbReference type="InterPro" id="IPR036423">
    <property type="entry name" value="SOD-like_Cu/Zn_dom_sf"/>
</dbReference>
<evidence type="ECO:0000256" key="10">
    <source>
        <dbReference type="ARBA" id="ARBA00023008"/>
    </source>
</evidence>
<keyword evidence="7" id="KW-0862">Zinc</keyword>
<evidence type="ECO:0000256" key="5">
    <source>
        <dbReference type="ARBA" id="ARBA00012682"/>
    </source>
</evidence>
<comment type="subunit">
    <text evidence="4">Homotetramer.</text>
</comment>
<protein>
    <recommendedName>
        <fullName evidence="5">superoxide dismutase</fullName>
        <ecNumber evidence="5">1.15.1.1</ecNumber>
    </recommendedName>
</protein>
<proteinExistence type="inferred from homology"/>
<name>A0A9Q1QC39_9CARY</name>
<evidence type="ECO:0000256" key="7">
    <source>
        <dbReference type="ARBA" id="ARBA00022833"/>
    </source>
</evidence>
<gene>
    <name evidence="14" type="ORF">Cgig2_032026</name>
</gene>
<evidence type="ECO:0000256" key="3">
    <source>
        <dbReference type="ARBA" id="ARBA00010457"/>
    </source>
</evidence>
<dbReference type="PANTHER" id="PTHR10003">
    <property type="entry name" value="SUPEROXIDE DISMUTASE CU-ZN -RELATED"/>
    <property type="match status" value="1"/>
</dbReference>